<feature type="compositionally biased region" description="Polar residues" evidence="2">
    <location>
        <begin position="1552"/>
        <end position="1572"/>
    </location>
</feature>
<evidence type="ECO:0000313" key="5">
    <source>
        <dbReference type="Proteomes" id="UP001151699"/>
    </source>
</evidence>
<feature type="compositionally biased region" description="Basic and acidic residues" evidence="2">
    <location>
        <begin position="1060"/>
        <end position="1074"/>
    </location>
</feature>
<accession>A0A9Q0S5P6</accession>
<dbReference type="PANTHER" id="PTHR46003:SF1">
    <property type="entry name" value="HOST CELL FACTOR"/>
    <property type="match status" value="1"/>
</dbReference>
<keyword evidence="1" id="KW-0880">Kelch repeat</keyword>
<feature type="compositionally biased region" description="Polar residues" evidence="2">
    <location>
        <begin position="1"/>
        <end position="11"/>
    </location>
</feature>
<feature type="compositionally biased region" description="Low complexity" evidence="2">
    <location>
        <begin position="947"/>
        <end position="958"/>
    </location>
</feature>
<dbReference type="GO" id="GO:0006338">
    <property type="term" value="P:chromatin remodeling"/>
    <property type="evidence" value="ECO:0007669"/>
    <property type="project" value="TreeGrafter"/>
</dbReference>
<dbReference type="EMBL" id="WJQU01000002">
    <property type="protein sequence ID" value="KAJ6644380.1"/>
    <property type="molecule type" value="Genomic_DNA"/>
</dbReference>
<keyword evidence="5" id="KW-1185">Reference proteome</keyword>
<dbReference type="CDD" id="cd00063">
    <property type="entry name" value="FN3"/>
    <property type="match status" value="3"/>
</dbReference>
<proteinExistence type="predicted"/>
<feature type="non-terminal residue" evidence="4">
    <location>
        <position position="1"/>
    </location>
</feature>
<dbReference type="Gene3D" id="2.60.40.10">
    <property type="entry name" value="Immunoglobulins"/>
    <property type="match status" value="5"/>
</dbReference>
<feature type="compositionally biased region" description="Polar residues" evidence="2">
    <location>
        <begin position="93"/>
        <end position="112"/>
    </location>
</feature>
<feature type="compositionally biased region" description="Low complexity" evidence="2">
    <location>
        <begin position="257"/>
        <end position="273"/>
    </location>
</feature>
<feature type="compositionally biased region" description="Polar residues" evidence="2">
    <location>
        <begin position="1497"/>
        <end position="1519"/>
    </location>
</feature>
<feature type="compositionally biased region" description="Low complexity" evidence="2">
    <location>
        <begin position="996"/>
        <end position="1046"/>
    </location>
</feature>
<dbReference type="OrthoDB" id="10001928at2759"/>
<protein>
    <submittedName>
        <fullName evidence="4">Host cell factor</fullName>
    </submittedName>
</protein>
<feature type="compositionally biased region" description="Basic residues" evidence="2">
    <location>
        <begin position="64"/>
        <end position="76"/>
    </location>
</feature>
<feature type="compositionally biased region" description="Basic and acidic residues" evidence="2">
    <location>
        <begin position="292"/>
        <end position="306"/>
    </location>
</feature>
<feature type="region of interest" description="Disordered" evidence="2">
    <location>
        <begin position="1464"/>
        <end position="1526"/>
    </location>
</feature>
<feature type="compositionally biased region" description="Polar residues" evidence="2">
    <location>
        <begin position="901"/>
        <end position="913"/>
    </location>
</feature>
<feature type="compositionally biased region" description="Basic and acidic residues" evidence="2">
    <location>
        <begin position="1594"/>
        <end position="1614"/>
    </location>
</feature>
<feature type="compositionally biased region" description="Low complexity" evidence="2">
    <location>
        <begin position="235"/>
        <end position="249"/>
    </location>
</feature>
<evidence type="ECO:0000259" key="3">
    <source>
        <dbReference type="PROSITE" id="PS50853"/>
    </source>
</evidence>
<dbReference type="InterPro" id="IPR003961">
    <property type="entry name" value="FN3_dom"/>
</dbReference>
<feature type="region of interest" description="Disordered" evidence="2">
    <location>
        <begin position="942"/>
        <end position="961"/>
    </location>
</feature>
<feature type="compositionally biased region" description="Polar residues" evidence="2">
    <location>
        <begin position="561"/>
        <end position="570"/>
    </location>
</feature>
<dbReference type="InterPro" id="IPR036116">
    <property type="entry name" value="FN3_sf"/>
</dbReference>
<feature type="region of interest" description="Disordered" evidence="2">
    <location>
        <begin position="1545"/>
        <end position="1576"/>
    </location>
</feature>
<dbReference type="InterPro" id="IPR013783">
    <property type="entry name" value="Ig-like_fold"/>
</dbReference>
<feature type="compositionally biased region" description="Acidic residues" evidence="2">
    <location>
        <begin position="860"/>
        <end position="875"/>
    </location>
</feature>
<sequence length="1678" mass="183620">MDNNLDSSVVTEQHIEKMDGAHDDIEVTDAKGINEFGSEDEEEVIGEIKPGIVGVMKKKMQRKSKNIGVLRKHRPKSVATSVSTTSATSTAADGNQGTSDVDYSKEWTSQGESDFEMGNQEAENAQSSMLMDHQPSEVNESVASNSVDQSENQANERFDNELTASETEVVHILSRFKQSFFSFGDETTATPAAATAQTNNDGRVTILFNNESHTTKESSVSASPAKTIQKTVGFTPTNETSENTTSETSENAKSETSENTTNETSENTPVSSNKTNTTLPTKQRGVIRHRRTSVESRDENKSSADAGRKWHTVGIFKGLSHKVTGFIPHDVWNEGMLEEPLTSDNLPDLSKYPMTSLEPDTAYCFRLAAINSCGVGEFVESPPFKTSSLGLPDPPSAIKISKSSVGAHLSWQPPPSTQGEILGYSAYLAVTSLAFVRVYCGPDARCTVPNSSLESAYVDKTSKPAMLFRIAARNHIGYGLATQVRWHQSGPNTNALPVQKTLTSTDLRHGHENYKVPPIPGHKPSSAVPKLPTRNSLSKRKTKTKKSAVKRSTRVGELGEASSSQTNSDGPNPPKEIFIYQLEEGAHFSWDRPPRNQREKLEYCLYMGIFINSKNAEFVELYSGPDNKCTVLYSLLQKACAGADNRLEPAITLRIKACSDEGYGRSREFQLEHDFLGGTGARKIDNRRQGSNVQLDTGGQETVTILSSAAASGVQKTVTPADLPPGHKIVMLQPKRNDGSNVVTHKTISEPLNAYSTDINLMDNNLDSSVVTEQHIEKMDGAHDDIEMTEDEEEVIGEIKPGIVGLMKKKMQRKSKNIGVLRKHQPKSVKMGLFGGSPATSVSTTSATSTAAGGNQGTSDVDDSEESTSQDESDFEMGNQEAENAQSSMLMDHQPSEVNEPVTSNSVDQSENQANERFDNELTASEAEVVHILSRFQQSFVSRGDETTATPAAATAQANNDGRVTILFNNESHTTKESSVSASPPKTIQKTVGFMSTNETSENTANETSENTTSETSENTTSETSENTTNETSENTPVSSNETNTTLPTKQRGAIRHRRTTVESRDENKSSSDAGRKWHTVGIFTGLTHTVTGFIPHDVWNLSMLEEPLTSDNLPDLSKYPMTSLEPGTVYRFRLAAINSCGMGEFGESSSFKTCLPGVPGAPSAIKILKSPEGVHLSWEPPPSTQGEILEYSAYVAVKSSNQKDKTPPSQLAFVRMYCGPDARCTVQYSSFRSAYVNCTSKPAMFFRIVARNHNGYGPATQKNWARKLKMYRILVLNEQKHQPNHHISSQPIAIFPVFFHFFYFLKVNENLISTENELSQQYELEIVIKELNKQEKFVVVLALATLTSCQTNAETQSFFDQEEKSNIPQDILDKAIGTKDNKLSENYDFPQQFSSSKERPELNPVLSALINEDVKKSIESKRQIEIDLQPTTFKPILTTTNSPISSSAELVNNGLVDQSISLDEAGSENKQTSRIQIKKASSTTEQPSRSGGGNKNRYTTVDRSGNSATSTVPEQNEVVSRGGKQRASIPVVEEVSEERLPQITRFPPRNAGSSNSISSNVTPATGTVNSEETTKKISVKRPSIALVDSQSFNRDDKGSKGTRLENEFSKTSDLKEVPKKVTVDESTDVNEILEATTPLMEKVALDLYAILANENSNVESDVTSVTAVDDEIITEST</sequence>
<dbReference type="PROSITE" id="PS50853">
    <property type="entry name" value="FN3"/>
    <property type="match status" value="2"/>
</dbReference>
<dbReference type="Proteomes" id="UP001151699">
    <property type="component" value="Chromosome B"/>
</dbReference>
<name>A0A9Q0S5P6_9DIPT</name>
<feature type="compositionally biased region" description="Polar residues" evidence="2">
    <location>
        <begin position="1469"/>
        <end position="1490"/>
    </location>
</feature>
<evidence type="ECO:0000313" key="4">
    <source>
        <dbReference type="EMBL" id="KAJ6644380.1"/>
    </source>
</evidence>
<feature type="region of interest" description="Disordered" evidence="2">
    <location>
        <begin position="64"/>
        <end position="152"/>
    </location>
</feature>
<dbReference type="GO" id="GO:0035097">
    <property type="term" value="C:histone methyltransferase complex"/>
    <property type="evidence" value="ECO:0007669"/>
    <property type="project" value="TreeGrafter"/>
</dbReference>
<feature type="region of interest" description="Disordered" evidence="2">
    <location>
        <begin position="829"/>
        <end position="914"/>
    </location>
</feature>
<feature type="compositionally biased region" description="Low complexity" evidence="2">
    <location>
        <begin position="136"/>
        <end position="147"/>
    </location>
</feature>
<feature type="domain" description="Fibronectin type-III" evidence="3">
    <location>
        <begin position="1054"/>
        <end position="1157"/>
    </location>
</feature>
<comment type="caution">
    <text evidence="4">The sequence shown here is derived from an EMBL/GenBank/DDBJ whole genome shotgun (WGS) entry which is preliminary data.</text>
</comment>
<dbReference type="SMART" id="SM00060">
    <property type="entry name" value="FN3"/>
    <property type="match status" value="4"/>
</dbReference>
<dbReference type="PANTHER" id="PTHR46003">
    <property type="entry name" value="HOST CELL FACTOR"/>
    <property type="match status" value="1"/>
</dbReference>
<dbReference type="InterPro" id="IPR043536">
    <property type="entry name" value="HCF1/2"/>
</dbReference>
<feature type="compositionally biased region" description="Basic and acidic residues" evidence="2">
    <location>
        <begin position="13"/>
        <end position="25"/>
    </location>
</feature>
<feature type="compositionally biased region" description="Polar residues" evidence="2">
    <location>
        <begin position="213"/>
        <end position="234"/>
    </location>
</feature>
<feature type="domain" description="Fibronectin type-III" evidence="3">
    <location>
        <begin position="391"/>
        <end position="492"/>
    </location>
</feature>
<feature type="compositionally biased region" description="Low complexity" evidence="2">
    <location>
        <begin position="77"/>
        <end position="92"/>
    </location>
</feature>
<feature type="region of interest" description="Disordered" evidence="2">
    <location>
        <begin position="213"/>
        <end position="306"/>
    </location>
</feature>
<feature type="region of interest" description="Disordered" evidence="2">
    <location>
        <begin position="510"/>
        <end position="576"/>
    </location>
</feature>
<gene>
    <name evidence="4" type="primary">Hcf_0</name>
    <name evidence="4" type="ORF">Bhyg_09349</name>
</gene>
<feature type="region of interest" description="Disordered" evidence="2">
    <location>
        <begin position="1592"/>
        <end position="1614"/>
    </location>
</feature>
<dbReference type="GO" id="GO:0003713">
    <property type="term" value="F:transcription coactivator activity"/>
    <property type="evidence" value="ECO:0007669"/>
    <property type="project" value="TreeGrafter"/>
</dbReference>
<reference evidence="4" key="1">
    <citation type="submission" date="2022-07" db="EMBL/GenBank/DDBJ databases">
        <authorList>
            <person name="Trinca V."/>
            <person name="Uliana J.V.C."/>
            <person name="Torres T.T."/>
            <person name="Ward R.J."/>
            <person name="Monesi N."/>
        </authorList>
    </citation>
    <scope>NUCLEOTIDE SEQUENCE</scope>
    <source>
        <strain evidence="4">HSMRA1968</strain>
        <tissue evidence="4">Whole embryos</tissue>
    </source>
</reference>
<organism evidence="4 5">
    <name type="scientific">Pseudolycoriella hygida</name>
    <dbReference type="NCBI Taxonomy" id="35572"/>
    <lineage>
        <taxon>Eukaryota</taxon>
        <taxon>Metazoa</taxon>
        <taxon>Ecdysozoa</taxon>
        <taxon>Arthropoda</taxon>
        <taxon>Hexapoda</taxon>
        <taxon>Insecta</taxon>
        <taxon>Pterygota</taxon>
        <taxon>Neoptera</taxon>
        <taxon>Endopterygota</taxon>
        <taxon>Diptera</taxon>
        <taxon>Nematocera</taxon>
        <taxon>Sciaroidea</taxon>
        <taxon>Sciaridae</taxon>
        <taxon>Pseudolycoriella</taxon>
    </lineage>
</organism>
<dbReference type="SUPFAM" id="SSF49265">
    <property type="entry name" value="Fibronectin type III"/>
    <property type="match status" value="2"/>
</dbReference>
<feature type="compositionally biased region" description="Low complexity" evidence="2">
    <location>
        <begin position="836"/>
        <end position="859"/>
    </location>
</feature>
<feature type="region of interest" description="Disordered" evidence="2">
    <location>
        <begin position="1"/>
        <end position="25"/>
    </location>
</feature>
<feature type="region of interest" description="Disordered" evidence="2">
    <location>
        <begin position="995"/>
        <end position="1074"/>
    </location>
</feature>
<evidence type="ECO:0000256" key="1">
    <source>
        <dbReference type="ARBA" id="ARBA00022441"/>
    </source>
</evidence>
<evidence type="ECO:0000256" key="2">
    <source>
        <dbReference type="SAM" id="MobiDB-lite"/>
    </source>
</evidence>
<feature type="compositionally biased region" description="Basic residues" evidence="2">
    <location>
        <begin position="537"/>
        <end position="553"/>
    </location>
</feature>